<dbReference type="EMBL" id="JAGJCB010000019">
    <property type="protein sequence ID" value="MBP0905257.1"/>
    <property type="molecule type" value="Genomic_DNA"/>
</dbReference>
<dbReference type="SUPFAM" id="SSF53901">
    <property type="entry name" value="Thiolase-like"/>
    <property type="match status" value="2"/>
</dbReference>
<proteinExistence type="predicted"/>
<dbReference type="InterPro" id="IPR016039">
    <property type="entry name" value="Thiolase-like"/>
</dbReference>
<protein>
    <submittedName>
        <fullName evidence="3">Beta-ketoacyl synthase chain length factor</fullName>
    </submittedName>
</protein>
<evidence type="ECO:0000313" key="3">
    <source>
        <dbReference type="EMBL" id="MBP0905257.1"/>
    </source>
</evidence>
<evidence type="ECO:0000256" key="1">
    <source>
        <dbReference type="ARBA" id="ARBA00022679"/>
    </source>
</evidence>
<dbReference type="Proteomes" id="UP000670776">
    <property type="component" value="Unassembled WGS sequence"/>
</dbReference>
<organism evidence="3 4">
    <name type="scientific">Mariniflexile gromovii</name>
    <dbReference type="NCBI Taxonomy" id="362523"/>
    <lineage>
        <taxon>Bacteria</taxon>
        <taxon>Pseudomonadati</taxon>
        <taxon>Bacteroidota</taxon>
        <taxon>Flavobacteriia</taxon>
        <taxon>Flavobacteriales</taxon>
        <taxon>Flavobacteriaceae</taxon>
        <taxon>Mariniflexile</taxon>
    </lineage>
</organism>
<dbReference type="PANTHER" id="PTHR11712:SF336">
    <property type="entry name" value="3-OXOACYL-[ACYL-CARRIER-PROTEIN] SYNTHASE, MITOCHONDRIAL"/>
    <property type="match status" value="1"/>
</dbReference>
<name>A0ABS4BXD8_9FLAO</name>
<dbReference type="Pfam" id="PF00109">
    <property type="entry name" value="ketoacyl-synt"/>
    <property type="match status" value="1"/>
</dbReference>
<dbReference type="PANTHER" id="PTHR11712">
    <property type="entry name" value="POLYKETIDE SYNTHASE-RELATED"/>
    <property type="match status" value="1"/>
</dbReference>
<evidence type="ECO:0000259" key="2">
    <source>
        <dbReference type="Pfam" id="PF00109"/>
    </source>
</evidence>
<keyword evidence="1" id="KW-0808">Transferase</keyword>
<comment type="caution">
    <text evidence="3">The sequence shown here is derived from an EMBL/GenBank/DDBJ whole genome shotgun (WGS) entry which is preliminary data.</text>
</comment>
<dbReference type="RefSeq" id="WP_209656153.1">
    <property type="nucleotide sequence ID" value="NZ_JAGJCB010000019.1"/>
</dbReference>
<feature type="domain" description="Beta-ketoacyl synthase-like N-terminal" evidence="2">
    <location>
        <begin position="46"/>
        <end position="218"/>
    </location>
</feature>
<keyword evidence="4" id="KW-1185">Reference proteome</keyword>
<gene>
    <name evidence="3" type="ORF">J8H85_15595</name>
</gene>
<dbReference type="Gene3D" id="3.40.47.10">
    <property type="match status" value="1"/>
</dbReference>
<reference evidence="3 4" key="1">
    <citation type="submission" date="2021-04" db="EMBL/GenBank/DDBJ databases">
        <title>Mariniflexile gromovii gen. nov., sp. nov., a gliding bacterium isolated from the sea urchin Strongylocentrotus intermedius.</title>
        <authorList>
            <person name="Ko S."/>
            <person name="Le V."/>
            <person name="Ahn C.-Y."/>
            <person name="Oh H.-M."/>
        </authorList>
    </citation>
    <scope>NUCLEOTIDE SEQUENCE [LARGE SCALE GENOMIC DNA]</scope>
    <source>
        <strain evidence="3 4">KCTC 12570</strain>
    </source>
</reference>
<dbReference type="InterPro" id="IPR000794">
    <property type="entry name" value="Beta-ketoacyl_synthase"/>
</dbReference>
<evidence type="ECO:0000313" key="4">
    <source>
        <dbReference type="Proteomes" id="UP000670776"/>
    </source>
</evidence>
<sequence length="355" mass="39295">MNRNVYINGIGSISAQKTFENNEFLNEFVDHEAQVISVVNPNYKDYIPPAAARRMASGIKMSVVASKIALQEAGLEQVDAIITGTGMGCVRDSEKFVSAIIDDDEQYLTPTSFIQSTHNTVGGQIALELQCKGYNFTYVHASNSFESALIDAKLQLELGEEHTILVGGVDELGEHTTALHKIINHIKPEIVKASQLLQSKTEGAVFGEGANFFVLSNEKQPSTYAEVLSVKIYNTLPKAEVAQAAIQFLKSNNLEVEDIDLVVLGNNGDVKFDSFYDELISKVFNNTQQVYYKHLCGEFNTASSFGFWLASKILKTQILPDCVKLNHVNSSAFKTVLLYNQYRGENHSFTLLKQC</sequence>
<dbReference type="InterPro" id="IPR014030">
    <property type="entry name" value="Ketoacyl_synth_N"/>
</dbReference>
<accession>A0ABS4BXD8</accession>